<reference evidence="1 2" key="1">
    <citation type="submission" date="2019-02" db="EMBL/GenBank/DDBJ databases">
        <title>Deep-cultivation of Planctomycetes and their phenomic and genomic characterization uncovers novel biology.</title>
        <authorList>
            <person name="Wiegand S."/>
            <person name="Jogler M."/>
            <person name="Boedeker C."/>
            <person name="Pinto D."/>
            <person name="Vollmers J."/>
            <person name="Rivas-Marin E."/>
            <person name="Kohn T."/>
            <person name="Peeters S.H."/>
            <person name="Heuer A."/>
            <person name="Rast P."/>
            <person name="Oberbeckmann S."/>
            <person name="Bunk B."/>
            <person name="Jeske O."/>
            <person name="Meyerdierks A."/>
            <person name="Storesund J.E."/>
            <person name="Kallscheuer N."/>
            <person name="Luecker S."/>
            <person name="Lage O.M."/>
            <person name="Pohl T."/>
            <person name="Merkel B.J."/>
            <person name="Hornburger P."/>
            <person name="Mueller R.-W."/>
            <person name="Bruemmer F."/>
            <person name="Labrenz M."/>
            <person name="Spormann A.M."/>
            <person name="Op Den Camp H."/>
            <person name="Overmann J."/>
            <person name="Amann R."/>
            <person name="Jetten M.S.M."/>
            <person name="Mascher T."/>
            <person name="Medema M.H."/>
            <person name="Devos D.P."/>
            <person name="Kaster A.-K."/>
            <person name="Ovreas L."/>
            <person name="Rohde M."/>
            <person name="Galperin M.Y."/>
            <person name="Jogler C."/>
        </authorList>
    </citation>
    <scope>NUCLEOTIDE SEQUENCE [LARGE SCALE GENOMIC DNA]</scope>
    <source>
        <strain evidence="1 2">Pla100</strain>
    </source>
</reference>
<dbReference type="AlphaFoldDB" id="A0A5C6A2P3"/>
<name>A0A5C6A2P3_9BACT</name>
<accession>A0A5C6A2P3</accession>
<evidence type="ECO:0000313" key="1">
    <source>
        <dbReference type="EMBL" id="TWT93518.1"/>
    </source>
</evidence>
<sequence>MSAVGKNRLTASRRRQCFIDSPTPTVLQSNEERVRCDNALMQTYCMYVGIVYAMVSNIT</sequence>
<proteinExistence type="predicted"/>
<keyword evidence="2" id="KW-1185">Reference proteome</keyword>
<protein>
    <submittedName>
        <fullName evidence="1">Uncharacterized protein</fullName>
    </submittedName>
</protein>
<gene>
    <name evidence="1" type="ORF">Pla100_40360</name>
</gene>
<comment type="caution">
    <text evidence="1">The sequence shown here is derived from an EMBL/GenBank/DDBJ whole genome shotgun (WGS) entry which is preliminary data.</text>
</comment>
<evidence type="ECO:0000313" key="2">
    <source>
        <dbReference type="Proteomes" id="UP000316213"/>
    </source>
</evidence>
<dbReference type="EMBL" id="SJPM01000009">
    <property type="protein sequence ID" value="TWT93518.1"/>
    <property type="molecule type" value="Genomic_DNA"/>
</dbReference>
<dbReference type="Proteomes" id="UP000316213">
    <property type="component" value="Unassembled WGS sequence"/>
</dbReference>
<organism evidence="1 2">
    <name type="scientific">Neorhodopirellula pilleata</name>
    <dbReference type="NCBI Taxonomy" id="2714738"/>
    <lineage>
        <taxon>Bacteria</taxon>
        <taxon>Pseudomonadati</taxon>
        <taxon>Planctomycetota</taxon>
        <taxon>Planctomycetia</taxon>
        <taxon>Pirellulales</taxon>
        <taxon>Pirellulaceae</taxon>
        <taxon>Neorhodopirellula</taxon>
    </lineage>
</organism>